<evidence type="ECO:0000313" key="2">
    <source>
        <dbReference type="Proteomes" id="UP000654345"/>
    </source>
</evidence>
<dbReference type="Proteomes" id="UP000654345">
    <property type="component" value="Unassembled WGS sequence"/>
</dbReference>
<reference evidence="1 2" key="1">
    <citation type="journal article" date="2021" name="Int. J. Syst. Evol. Microbiol.">
        <title>Reticulibacter mediterranei gen. nov., sp. nov., within the new family Reticulibacteraceae fam. nov., and Ktedonospora formicarum gen. nov., sp. nov., Ktedonobacter robiniae sp. nov., Dictyobacter formicarum sp. nov. and Dictyobacter arantiisoli sp. nov., belonging to the class Ktedonobacteria.</title>
        <authorList>
            <person name="Yabe S."/>
            <person name="Zheng Y."/>
            <person name="Wang C.M."/>
            <person name="Sakai Y."/>
            <person name="Abe K."/>
            <person name="Yokota A."/>
            <person name="Donadio S."/>
            <person name="Cavaletti L."/>
            <person name="Monciardini P."/>
        </authorList>
    </citation>
    <scope>NUCLEOTIDE SEQUENCE [LARGE SCALE GENOMIC DNA]</scope>
    <source>
        <strain evidence="1 2">SOSP1-30</strain>
    </source>
</reference>
<evidence type="ECO:0000313" key="1">
    <source>
        <dbReference type="EMBL" id="GHO55488.1"/>
    </source>
</evidence>
<name>A0ABQ3US08_9CHLR</name>
<protein>
    <submittedName>
        <fullName evidence="1">Uncharacterized protein</fullName>
    </submittedName>
</protein>
<keyword evidence="2" id="KW-1185">Reference proteome</keyword>
<proteinExistence type="predicted"/>
<comment type="caution">
    <text evidence="1">The sequence shown here is derived from an EMBL/GenBank/DDBJ whole genome shotgun (WGS) entry which is preliminary data.</text>
</comment>
<gene>
    <name evidence="1" type="ORF">KSB_39630</name>
</gene>
<dbReference type="EMBL" id="BNJG01000001">
    <property type="protein sequence ID" value="GHO55488.1"/>
    <property type="molecule type" value="Genomic_DNA"/>
</dbReference>
<accession>A0ABQ3US08</accession>
<organism evidence="1 2">
    <name type="scientific">Ktedonobacter robiniae</name>
    <dbReference type="NCBI Taxonomy" id="2778365"/>
    <lineage>
        <taxon>Bacteria</taxon>
        <taxon>Bacillati</taxon>
        <taxon>Chloroflexota</taxon>
        <taxon>Ktedonobacteria</taxon>
        <taxon>Ktedonobacterales</taxon>
        <taxon>Ktedonobacteraceae</taxon>
        <taxon>Ktedonobacter</taxon>
    </lineage>
</organism>
<sequence length="61" mass="6953">MSDEERALLVDALTREAAETLLEQLRIQVVMGLRPPDLDLKVAEYACSQLMRKGIEHCRLN</sequence>